<proteinExistence type="predicted"/>
<keyword evidence="3" id="KW-1185">Reference proteome</keyword>
<gene>
    <name evidence="2" type="ORF">PHIM7_226</name>
</gene>
<protein>
    <submittedName>
        <fullName evidence="2">Uncharacterized protein</fullName>
    </submittedName>
</protein>
<reference evidence="2 3" key="1">
    <citation type="submission" date="2015-04" db="EMBL/GenBank/DDBJ databases">
        <authorList>
            <person name="Schouten J.T."/>
            <person name="Crockett J.T."/>
            <person name="Hodson T.S."/>
            <person name="Hyde J.R."/>
            <person name="Smith T.A."/>
            <person name="Merrill B.D."/>
            <person name="Crook M.B."/>
            <person name="Griffitts J.S."/>
            <person name="Burnett S.H."/>
            <person name="Grose J.H."/>
            <person name="Breakwell D.P."/>
        </authorList>
    </citation>
    <scope>NUCLEOTIDE SEQUENCE [LARGE SCALE GENOMIC DNA]</scope>
</reference>
<evidence type="ECO:0000256" key="1">
    <source>
        <dbReference type="SAM" id="MobiDB-lite"/>
    </source>
</evidence>
<feature type="compositionally biased region" description="Basic and acidic residues" evidence="1">
    <location>
        <begin position="181"/>
        <end position="190"/>
    </location>
</feature>
<evidence type="ECO:0000313" key="3">
    <source>
        <dbReference type="Proteomes" id="UP000221947"/>
    </source>
</evidence>
<feature type="compositionally biased region" description="Basic and acidic residues" evidence="1">
    <location>
        <begin position="111"/>
        <end position="132"/>
    </location>
</feature>
<feature type="region of interest" description="Disordered" evidence="1">
    <location>
        <begin position="175"/>
        <end position="223"/>
    </location>
</feature>
<sequence>MTIKLESIVTWVPFGYGMIARKLSDDPTTEEDPIVVFTHKMAVGGKYHNGEPILSQKEERKMFKEVDALIATLNENFTHNNDFVKVGSAYNQPRKPRKPRQTEVANENVEDEKHPEIVEHHETPDNLKDVTPPKKVASTKRVALSPPQMTKEELTREKRIAGLVKARAARLAKLAAAKAPEPVKQEEQMTTRRRGGRRKSEAITEAKVERRTRRMKKVEEDPKRAKMLENLAKARAARALKRAGVK</sequence>
<dbReference type="EMBL" id="KR052480">
    <property type="protein sequence ID" value="AKF12771.1"/>
    <property type="molecule type" value="Genomic_DNA"/>
</dbReference>
<dbReference type="Proteomes" id="UP000221947">
    <property type="component" value="Segment"/>
</dbReference>
<name>A0A0F6WBN5_9CAUD</name>
<feature type="region of interest" description="Disordered" evidence="1">
    <location>
        <begin position="88"/>
        <end position="153"/>
    </location>
</feature>
<accession>A0A0F6WBN5</accession>
<evidence type="ECO:0000313" key="2">
    <source>
        <dbReference type="EMBL" id="AKF12771.1"/>
    </source>
</evidence>
<feature type="compositionally biased region" description="Basic and acidic residues" evidence="1">
    <location>
        <begin position="198"/>
        <end position="209"/>
    </location>
</feature>
<organism evidence="2 3">
    <name type="scientific">Sinorhizobium phage phiM7</name>
    <dbReference type="NCBI Taxonomy" id="1647403"/>
    <lineage>
        <taxon>Viruses</taxon>
        <taxon>Duplodnaviria</taxon>
        <taxon>Heunggongvirae</taxon>
        <taxon>Uroviricota</taxon>
        <taxon>Caudoviricetes</taxon>
        <taxon>Emdodecavirus</taxon>
        <taxon>Emdodecavirus M7</taxon>
    </lineage>
</organism>